<evidence type="ECO:0000313" key="3">
    <source>
        <dbReference type="Proteomes" id="UP001295444"/>
    </source>
</evidence>
<evidence type="ECO:0000313" key="2">
    <source>
        <dbReference type="EMBL" id="CAH2327657.1"/>
    </source>
</evidence>
<sequence>MTSLNALIEKAIGTGFRSNEQDVQVSIALTVSSCAEQDVQVSIALTVSSCAEQDVQVSIALAVSSCAEQDVQVSIALTVSSCAEQDVQVSIALAVSSCAEQDVQVSIALAVSSCAEQDVQVSIALAVSFCAEQDVQSSHTEGSQVIELHNRNDRTIVINKIKDLKTGRKIPGAQLFFGNNILDVEPQNESSGGSERQTAEVGDNIASKEDCSGTDINQNVESRNTPPSHEIHSALQAIKHSGTDPY</sequence>
<feature type="compositionally biased region" description="Polar residues" evidence="1">
    <location>
        <begin position="214"/>
        <end position="227"/>
    </location>
</feature>
<feature type="compositionally biased region" description="Polar residues" evidence="1">
    <location>
        <begin position="187"/>
        <end position="196"/>
    </location>
</feature>
<dbReference type="AlphaFoldDB" id="A0AAD1TLN2"/>
<reference evidence="2" key="1">
    <citation type="submission" date="2022-03" db="EMBL/GenBank/DDBJ databases">
        <authorList>
            <person name="Alioto T."/>
            <person name="Alioto T."/>
            <person name="Gomez Garrido J."/>
        </authorList>
    </citation>
    <scope>NUCLEOTIDE SEQUENCE</scope>
</reference>
<name>A0AAD1TLN2_PELCU</name>
<feature type="region of interest" description="Disordered" evidence="1">
    <location>
        <begin position="186"/>
        <end position="230"/>
    </location>
</feature>
<dbReference type="EMBL" id="OW240924">
    <property type="protein sequence ID" value="CAH2327657.1"/>
    <property type="molecule type" value="Genomic_DNA"/>
</dbReference>
<dbReference type="Proteomes" id="UP001295444">
    <property type="component" value="Chromosome 13"/>
</dbReference>
<gene>
    <name evidence="2" type="ORF">PECUL_23A025684</name>
</gene>
<proteinExistence type="predicted"/>
<accession>A0AAD1TLN2</accession>
<organism evidence="2 3">
    <name type="scientific">Pelobates cultripes</name>
    <name type="common">Western spadefoot toad</name>
    <dbReference type="NCBI Taxonomy" id="61616"/>
    <lineage>
        <taxon>Eukaryota</taxon>
        <taxon>Metazoa</taxon>
        <taxon>Chordata</taxon>
        <taxon>Craniata</taxon>
        <taxon>Vertebrata</taxon>
        <taxon>Euteleostomi</taxon>
        <taxon>Amphibia</taxon>
        <taxon>Batrachia</taxon>
        <taxon>Anura</taxon>
        <taxon>Pelobatoidea</taxon>
        <taxon>Pelobatidae</taxon>
        <taxon>Pelobates</taxon>
    </lineage>
</organism>
<protein>
    <submittedName>
        <fullName evidence="2">Uncharacterized protein</fullName>
    </submittedName>
</protein>
<keyword evidence="3" id="KW-1185">Reference proteome</keyword>
<evidence type="ECO:0000256" key="1">
    <source>
        <dbReference type="SAM" id="MobiDB-lite"/>
    </source>
</evidence>